<reference evidence="13 14" key="1">
    <citation type="submission" date="2017-09" db="EMBL/GenBank/DDBJ databases">
        <title>Complete genome sequence of Verrucomicrobial strain HZ-65, isolated from freshwater.</title>
        <authorList>
            <person name="Choi A."/>
        </authorList>
    </citation>
    <scope>NUCLEOTIDE SEQUENCE [LARGE SCALE GENOMIC DNA]</scope>
    <source>
        <strain evidence="13 14">HZ-65</strain>
    </source>
</reference>
<accession>A0A290QIA9</accession>
<feature type="region of interest" description="Disordered" evidence="10">
    <location>
        <begin position="308"/>
        <end position="389"/>
    </location>
</feature>
<dbReference type="PANTHER" id="PTHR21581">
    <property type="entry name" value="D-ALANYL-D-ALANINE CARBOXYPEPTIDASE"/>
    <property type="match status" value="1"/>
</dbReference>
<evidence type="ECO:0000256" key="1">
    <source>
        <dbReference type="ARBA" id="ARBA00007164"/>
    </source>
</evidence>
<evidence type="ECO:0000256" key="8">
    <source>
        <dbReference type="PIRSR" id="PIRSR618044-2"/>
    </source>
</evidence>
<comment type="similarity">
    <text evidence="1 9">Belongs to the peptidase S11 family.</text>
</comment>
<dbReference type="GO" id="GO:0071555">
    <property type="term" value="P:cell wall organization"/>
    <property type="evidence" value="ECO:0007669"/>
    <property type="project" value="UniProtKB-KW"/>
</dbReference>
<protein>
    <submittedName>
        <fullName evidence="13">D-alanyl-D-alanine carboxypeptidase</fullName>
    </submittedName>
</protein>
<dbReference type="GO" id="GO:0009252">
    <property type="term" value="P:peptidoglycan biosynthetic process"/>
    <property type="evidence" value="ECO:0007669"/>
    <property type="project" value="UniProtKB-KW"/>
</dbReference>
<evidence type="ECO:0000313" key="14">
    <source>
        <dbReference type="Proteomes" id="UP000217265"/>
    </source>
</evidence>
<evidence type="ECO:0000256" key="2">
    <source>
        <dbReference type="ARBA" id="ARBA00022729"/>
    </source>
</evidence>
<dbReference type="InterPro" id="IPR001967">
    <property type="entry name" value="Peptidase_S11_N"/>
</dbReference>
<dbReference type="PRINTS" id="PR00725">
    <property type="entry name" value="DADACBPTASE1"/>
</dbReference>
<keyword evidence="13" id="KW-0121">Carboxypeptidase</keyword>
<dbReference type="EMBL" id="CP023344">
    <property type="protein sequence ID" value="ATC65068.1"/>
    <property type="molecule type" value="Genomic_DNA"/>
</dbReference>
<keyword evidence="2 11" id="KW-0732">Signal</keyword>
<evidence type="ECO:0000256" key="5">
    <source>
        <dbReference type="ARBA" id="ARBA00022984"/>
    </source>
</evidence>
<feature type="signal peptide" evidence="11">
    <location>
        <begin position="1"/>
        <end position="30"/>
    </location>
</feature>
<evidence type="ECO:0000259" key="12">
    <source>
        <dbReference type="Pfam" id="PF00768"/>
    </source>
</evidence>
<dbReference type="AlphaFoldDB" id="A0A290QIA9"/>
<keyword evidence="6" id="KW-0961">Cell wall biogenesis/degradation</keyword>
<feature type="domain" description="Peptidase S11 D-alanyl-D-alanine carboxypeptidase A N-terminal" evidence="12">
    <location>
        <begin position="45"/>
        <end position="276"/>
    </location>
</feature>
<evidence type="ECO:0000256" key="10">
    <source>
        <dbReference type="SAM" id="MobiDB-lite"/>
    </source>
</evidence>
<keyword evidence="13" id="KW-0645">Protease</keyword>
<dbReference type="Pfam" id="PF00768">
    <property type="entry name" value="Peptidase_S11"/>
    <property type="match status" value="1"/>
</dbReference>
<gene>
    <name evidence="13" type="ORF">CMV30_14475</name>
</gene>
<dbReference type="InterPro" id="IPR018044">
    <property type="entry name" value="Peptidase_S11"/>
</dbReference>
<feature type="active site" description="Proton acceptor" evidence="7">
    <location>
        <position position="74"/>
    </location>
</feature>
<keyword evidence="14" id="KW-1185">Reference proteome</keyword>
<dbReference type="InterPro" id="IPR012338">
    <property type="entry name" value="Beta-lactam/transpept-like"/>
</dbReference>
<keyword evidence="4" id="KW-0133">Cell shape</keyword>
<evidence type="ECO:0000313" key="13">
    <source>
        <dbReference type="EMBL" id="ATC65068.1"/>
    </source>
</evidence>
<dbReference type="GO" id="GO:0009002">
    <property type="term" value="F:serine-type D-Ala-D-Ala carboxypeptidase activity"/>
    <property type="evidence" value="ECO:0007669"/>
    <property type="project" value="InterPro"/>
</dbReference>
<feature type="active site" description="Acyl-ester intermediate" evidence="7">
    <location>
        <position position="71"/>
    </location>
</feature>
<proteinExistence type="inferred from homology"/>
<dbReference type="Gene3D" id="3.40.710.10">
    <property type="entry name" value="DD-peptidase/beta-lactamase superfamily"/>
    <property type="match status" value="1"/>
</dbReference>
<dbReference type="PANTHER" id="PTHR21581:SF6">
    <property type="entry name" value="TRAFFICKING PROTEIN PARTICLE COMPLEX SUBUNIT 12"/>
    <property type="match status" value="1"/>
</dbReference>
<evidence type="ECO:0000256" key="9">
    <source>
        <dbReference type="RuleBase" id="RU004016"/>
    </source>
</evidence>
<feature type="chain" id="PRO_5011973566" evidence="11">
    <location>
        <begin position="31"/>
        <end position="389"/>
    </location>
</feature>
<dbReference type="GO" id="GO:0006508">
    <property type="term" value="P:proteolysis"/>
    <property type="evidence" value="ECO:0007669"/>
    <property type="project" value="InterPro"/>
</dbReference>
<evidence type="ECO:0000256" key="7">
    <source>
        <dbReference type="PIRSR" id="PIRSR618044-1"/>
    </source>
</evidence>
<sequence>MFFARLARPFFLRLSLLIAICAAAPTAALAQTKSKPATGTAGIYKGYVVTDAATGKILLEDGANTVTPPASMTKIMTFLIVSDAIKAGTIALDTPVRITNEDAKMGGTGVWLDPRETFTVEELLLATMIQSANDAAHALSRAAAGSREAFVERMNARAQALGMTRTRFTSPHGLPPSSRQLADSDLTTPADFAILCREAITTTDILRYSAIKTQMFGTSSRPADKQIRMDNHNKLLGRVAGVDGLKTGYTKAAGYCLSATAERNGRRLIVVIMGSFGVGGQIDTGRSRDLKTIELIERGFSTLAAQSPAIPASPLAPPPPATPRTTSPVSAPSPVTESGPTRGNLTAPRRPDPSPITTPSDEKTAAPVDEPTVKFVPIAPPVPSKSKSR</sequence>
<feature type="compositionally biased region" description="Polar residues" evidence="10">
    <location>
        <begin position="335"/>
        <end position="344"/>
    </location>
</feature>
<evidence type="ECO:0000256" key="4">
    <source>
        <dbReference type="ARBA" id="ARBA00022960"/>
    </source>
</evidence>
<organism evidence="13 14">
    <name type="scientific">Nibricoccus aquaticus</name>
    <dbReference type="NCBI Taxonomy" id="2576891"/>
    <lineage>
        <taxon>Bacteria</taxon>
        <taxon>Pseudomonadati</taxon>
        <taxon>Verrucomicrobiota</taxon>
        <taxon>Opitutia</taxon>
        <taxon>Opitutales</taxon>
        <taxon>Opitutaceae</taxon>
        <taxon>Nibricoccus</taxon>
    </lineage>
</organism>
<dbReference type="SUPFAM" id="SSF56601">
    <property type="entry name" value="beta-lactamase/transpeptidase-like"/>
    <property type="match status" value="1"/>
</dbReference>
<evidence type="ECO:0000256" key="6">
    <source>
        <dbReference type="ARBA" id="ARBA00023316"/>
    </source>
</evidence>
<dbReference type="RefSeq" id="WP_096056699.1">
    <property type="nucleotide sequence ID" value="NZ_CP023344.1"/>
</dbReference>
<feature type="active site" evidence="7">
    <location>
        <position position="131"/>
    </location>
</feature>
<dbReference type="KEGG" id="vbh:CMV30_14475"/>
<feature type="binding site" evidence="8">
    <location>
        <position position="246"/>
    </location>
    <ligand>
        <name>substrate</name>
    </ligand>
</feature>
<dbReference type="Proteomes" id="UP000217265">
    <property type="component" value="Chromosome"/>
</dbReference>
<dbReference type="OrthoDB" id="9791132at2"/>
<evidence type="ECO:0000256" key="11">
    <source>
        <dbReference type="SAM" id="SignalP"/>
    </source>
</evidence>
<keyword evidence="3" id="KW-0378">Hydrolase</keyword>
<feature type="compositionally biased region" description="Low complexity" evidence="10">
    <location>
        <begin position="323"/>
        <end position="334"/>
    </location>
</feature>
<dbReference type="GO" id="GO:0008360">
    <property type="term" value="P:regulation of cell shape"/>
    <property type="evidence" value="ECO:0007669"/>
    <property type="project" value="UniProtKB-KW"/>
</dbReference>
<evidence type="ECO:0000256" key="3">
    <source>
        <dbReference type="ARBA" id="ARBA00022801"/>
    </source>
</evidence>
<name>A0A290QIA9_9BACT</name>
<keyword evidence="5" id="KW-0573">Peptidoglycan synthesis</keyword>